<sequence length="579" mass="65142">MLSTVTRHRIRGLDPINSFIHSPRAPRLVLPSRGLRTVPQAQSRRKYTTVLVAVTAVASLAALTCYVSNTRRAVHIDDADSHKHEVEEAAESNEEEEPPKPYEPPMGFDDIPPLGYDRVFWQPESTRTLEEHLEAESRIFKVHLPCGVTRYDTSFVGPPKPITCYSSASFIELPTHYWVFFGIYDGHNGSRVSAYLSQNLRHSLVGTLSDLYSKHATLPDSHIYLGSRPESADYWSGFGLGRPYPPTEEFDAALKQAFLNSDKEIVEDVPERALEAAKRYYNNELHQENSLSYQEAAELVSRAHCGSSAIVAVYENDTRQLRMANTGDSRAVLGRRVVDDRGKEAYEVHVLTHEQTVPSGFVTGPVRRPQRHESTSLHAFGDGPWKWSKETQQQLSSAFPFIVSKERPFAKATAEPMITNIETQPGDFLVIANQGLWASLTNEEAVGLVALWLKKFGRFVYGNQPVEGGEGDDVYDAETSSMIKTLVRFPTSAHALLRKDVLDRSDLPVDHPPKDDTFMYRMWRIPKRFVLVDKNAAQHLVRNALGGADKDLTETLLTMQLPRAGRYWNDVSVQVVFFS</sequence>
<gene>
    <name evidence="3" type="ORF">D9756_008860</name>
</gene>
<dbReference type="PROSITE" id="PS51746">
    <property type="entry name" value="PPM_2"/>
    <property type="match status" value="1"/>
</dbReference>
<dbReference type="PANTHER" id="PTHR47992">
    <property type="entry name" value="PROTEIN PHOSPHATASE"/>
    <property type="match status" value="1"/>
</dbReference>
<dbReference type="SMART" id="SM00332">
    <property type="entry name" value="PP2Cc"/>
    <property type="match status" value="1"/>
</dbReference>
<reference evidence="3 4" key="1">
    <citation type="journal article" date="2020" name="ISME J.">
        <title>Uncovering the hidden diversity of litter-decomposition mechanisms in mushroom-forming fungi.</title>
        <authorList>
            <person name="Floudas D."/>
            <person name="Bentzer J."/>
            <person name="Ahren D."/>
            <person name="Johansson T."/>
            <person name="Persson P."/>
            <person name="Tunlid A."/>
        </authorList>
    </citation>
    <scope>NUCLEOTIDE SEQUENCE [LARGE SCALE GENOMIC DNA]</scope>
    <source>
        <strain evidence="3 4">CBS 146.42</strain>
    </source>
</reference>
<protein>
    <recommendedName>
        <fullName evidence="2">PPM-type phosphatase domain-containing protein</fullName>
    </recommendedName>
</protein>
<dbReference type="InterPro" id="IPR001932">
    <property type="entry name" value="PPM-type_phosphatase-like_dom"/>
</dbReference>
<dbReference type="CDD" id="cd00143">
    <property type="entry name" value="PP2Cc"/>
    <property type="match status" value="1"/>
</dbReference>
<feature type="compositionally biased region" description="Acidic residues" evidence="1">
    <location>
        <begin position="88"/>
        <end position="97"/>
    </location>
</feature>
<evidence type="ECO:0000313" key="3">
    <source>
        <dbReference type="EMBL" id="KAF5349547.1"/>
    </source>
</evidence>
<evidence type="ECO:0000256" key="1">
    <source>
        <dbReference type="SAM" id="MobiDB-lite"/>
    </source>
</evidence>
<evidence type="ECO:0000313" key="4">
    <source>
        <dbReference type="Proteomes" id="UP000559027"/>
    </source>
</evidence>
<dbReference type="AlphaFoldDB" id="A0A8H5CX30"/>
<dbReference type="InterPro" id="IPR015655">
    <property type="entry name" value="PP2C"/>
</dbReference>
<dbReference type="Pfam" id="PF00481">
    <property type="entry name" value="PP2C"/>
    <property type="match status" value="2"/>
</dbReference>
<dbReference type="SUPFAM" id="SSF81606">
    <property type="entry name" value="PP2C-like"/>
    <property type="match status" value="1"/>
</dbReference>
<evidence type="ECO:0000259" key="2">
    <source>
        <dbReference type="PROSITE" id="PS51746"/>
    </source>
</evidence>
<organism evidence="3 4">
    <name type="scientific">Leucocoprinus leucothites</name>
    <dbReference type="NCBI Taxonomy" id="201217"/>
    <lineage>
        <taxon>Eukaryota</taxon>
        <taxon>Fungi</taxon>
        <taxon>Dikarya</taxon>
        <taxon>Basidiomycota</taxon>
        <taxon>Agaricomycotina</taxon>
        <taxon>Agaricomycetes</taxon>
        <taxon>Agaricomycetidae</taxon>
        <taxon>Agaricales</taxon>
        <taxon>Agaricineae</taxon>
        <taxon>Agaricaceae</taxon>
        <taxon>Leucocoprinus</taxon>
    </lineage>
</organism>
<feature type="region of interest" description="Disordered" evidence="1">
    <location>
        <begin position="78"/>
        <end position="104"/>
    </location>
</feature>
<dbReference type="Gene3D" id="3.60.40.10">
    <property type="entry name" value="PPM-type phosphatase domain"/>
    <property type="match status" value="1"/>
</dbReference>
<accession>A0A8H5CX30</accession>
<dbReference type="GO" id="GO:0004722">
    <property type="term" value="F:protein serine/threonine phosphatase activity"/>
    <property type="evidence" value="ECO:0007669"/>
    <property type="project" value="InterPro"/>
</dbReference>
<dbReference type="InterPro" id="IPR036457">
    <property type="entry name" value="PPM-type-like_dom_sf"/>
</dbReference>
<keyword evidence="4" id="KW-1185">Reference proteome</keyword>
<dbReference type="Proteomes" id="UP000559027">
    <property type="component" value="Unassembled WGS sequence"/>
</dbReference>
<name>A0A8H5CX30_9AGAR</name>
<dbReference type="OrthoDB" id="420076at2759"/>
<feature type="compositionally biased region" description="Basic and acidic residues" evidence="1">
    <location>
        <begin position="78"/>
        <end position="87"/>
    </location>
</feature>
<dbReference type="EMBL" id="JAACJO010000016">
    <property type="protein sequence ID" value="KAF5349547.1"/>
    <property type="molecule type" value="Genomic_DNA"/>
</dbReference>
<proteinExistence type="predicted"/>
<comment type="caution">
    <text evidence="3">The sequence shown here is derived from an EMBL/GenBank/DDBJ whole genome shotgun (WGS) entry which is preliminary data.</text>
</comment>
<feature type="domain" description="PPM-type phosphatase" evidence="2">
    <location>
        <begin position="162"/>
        <end position="578"/>
    </location>
</feature>